<dbReference type="Proteomes" id="UP000553963">
    <property type="component" value="Unassembled WGS sequence"/>
</dbReference>
<evidence type="ECO:0000256" key="6">
    <source>
        <dbReference type="NCBIfam" id="TIGR00152"/>
    </source>
</evidence>
<dbReference type="Pfam" id="PF01121">
    <property type="entry name" value="CoaE"/>
    <property type="match status" value="1"/>
</dbReference>
<gene>
    <name evidence="5" type="primary">coaE</name>
    <name evidence="7" type="ORF">GGR25_002071</name>
</gene>
<dbReference type="EMBL" id="JACIDS010000003">
    <property type="protein sequence ID" value="MBB3931021.1"/>
    <property type="molecule type" value="Genomic_DNA"/>
</dbReference>
<keyword evidence="4 5" id="KW-0173">Coenzyme A biosynthesis</keyword>
<dbReference type="NCBIfam" id="TIGR00152">
    <property type="entry name" value="dephospho-CoA kinase"/>
    <property type="match status" value="1"/>
</dbReference>
<evidence type="ECO:0000313" key="8">
    <source>
        <dbReference type="Proteomes" id="UP000553963"/>
    </source>
</evidence>
<dbReference type="SUPFAM" id="SSF52540">
    <property type="entry name" value="P-loop containing nucleoside triphosphate hydrolases"/>
    <property type="match status" value="1"/>
</dbReference>
<evidence type="ECO:0000256" key="2">
    <source>
        <dbReference type="ARBA" id="ARBA00022741"/>
    </source>
</evidence>
<sequence length="202" mass="21501">MIVIGLTGSIGMGKSTLGRFFAARGAALLDADALVHRLYRGAAVAPVGAAFPDAVREGFVDRVALSAEIARRPEALAEIEAIVHPLVRAEQAAWLGRARAAGRSFAVLDIPLLLETGGEQRVDVVVVASAPTDIQRERVLARPGMTVAKFEQILARQMPDAEKRRRAHFVVDTSGAMECADRQAADILRALAPVAAARSFRG</sequence>
<dbReference type="GO" id="GO:0015937">
    <property type="term" value="P:coenzyme A biosynthetic process"/>
    <property type="evidence" value="ECO:0007669"/>
    <property type="project" value="UniProtKB-UniRule"/>
</dbReference>
<feature type="binding site" evidence="5">
    <location>
        <begin position="11"/>
        <end position="16"/>
    </location>
    <ligand>
        <name>ATP</name>
        <dbReference type="ChEBI" id="CHEBI:30616"/>
    </ligand>
</feature>
<evidence type="ECO:0000256" key="3">
    <source>
        <dbReference type="ARBA" id="ARBA00022840"/>
    </source>
</evidence>
<comment type="caution">
    <text evidence="7">The sequence shown here is derived from an EMBL/GenBank/DDBJ whole genome shotgun (WGS) entry which is preliminary data.</text>
</comment>
<evidence type="ECO:0000256" key="5">
    <source>
        <dbReference type="HAMAP-Rule" id="MF_00376"/>
    </source>
</evidence>
<dbReference type="Gene3D" id="3.40.50.300">
    <property type="entry name" value="P-loop containing nucleotide triphosphate hydrolases"/>
    <property type="match status" value="1"/>
</dbReference>
<comment type="catalytic activity">
    <reaction evidence="5">
        <text>3'-dephospho-CoA + ATP = ADP + CoA + H(+)</text>
        <dbReference type="Rhea" id="RHEA:18245"/>
        <dbReference type="ChEBI" id="CHEBI:15378"/>
        <dbReference type="ChEBI" id="CHEBI:30616"/>
        <dbReference type="ChEBI" id="CHEBI:57287"/>
        <dbReference type="ChEBI" id="CHEBI:57328"/>
        <dbReference type="ChEBI" id="CHEBI:456216"/>
        <dbReference type="EC" id="2.7.1.24"/>
    </reaction>
</comment>
<evidence type="ECO:0000256" key="1">
    <source>
        <dbReference type="ARBA" id="ARBA00009018"/>
    </source>
</evidence>
<dbReference type="GO" id="GO:0004140">
    <property type="term" value="F:dephospho-CoA kinase activity"/>
    <property type="evidence" value="ECO:0007669"/>
    <property type="project" value="UniProtKB-UniRule"/>
</dbReference>
<comment type="similarity">
    <text evidence="1 5">Belongs to the CoaE family.</text>
</comment>
<keyword evidence="2 5" id="KW-0547">Nucleotide-binding</keyword>
<evidence type="ECO:0000313" key="7">
    <source>
        <dbReference type="EMBL" id="MBB3931021.1"/>
    </source>
</evidence>
<keyword evidence="5" id="KW-0963">Cytoplasm</keyword>
<dbReference type="PANTHER" id="PTHR10695">
    <property type="entry name" value="DEPHOSPHO-COA KINASE-RELATED"/>
    <property type="match status" value="1"/>
</dbReference>
<name>A0A840AQ87_9HYPH</name>
<dbReference type="InterPro" id="IPR027417">
    <property type="entry name" value="P-loop_NTPase"/>
</dbReference>
<dbReference type="EC" id="2.7.1.24" evidence="5 6"/>
<reference evidence="7 8" key="1">
    <citation type="submission" date="2020-08" db="EMBL/GenBank/DDBJ databases">
        <title>Genomic Encyclopedia of Type Strains, Phase IV (KMG-IV): sequencing the most valuable type-strain genomes for metagenomic binning, comparative biology and taxonomic classification.</title>
        <authorList>
            <person name="Goeker M."/>
        </authorList>
    </citation>
    <scope>NUCLEOTIDE SEQUENCE [LARGE SCALE GENOMIC DNA]</scope>
    <source>
        <strain evidence="7 8">DSM 25966</strain>
    </source>
</reference>
<evidence type="ECO:0000256" key="4">
    <source>
        <dbReference type="ARBA" id="ARBA00022993"/>
    </source>
</evidence>
<organism evidence="7 8">
    <name type="scientific">Kaistia hirudinis</name>
    <dbReference type="NCBI Taxonomy" id="1293440"/>
    <lineage>
        <taxon>Bacteria</taxon>
        <taxon>Pseudomonadati</taxon>
        <taxon>Pseudomonadota</taxon>
        <taxon>Alphaproteobacteria</taxon>
        <taxon>Hyphomicrobiales</taxon>
        <taxon>Kaistiaceae</taxon>
        <taxon>Kaistia</taxon>
    </lineage>
</organism>
<proteinExistence type="inferred from homology"/>
<dbReference type="AlphaFoldDB" id="A0A840AQ87"/>
<keyword evidence="8" id="KW-1185">Reference proteome</keyword>
<dbReference type="GO" id="GO:0005524">
    <property type="term" value="F:ATP binding"/>
    <property type="evidence" value="ECO:0007669"/>
    <property type="project" value="UniProtKB-UniRule"/>
</dbReference>
<dbReference type="CDD" id="cd02022">
    <property type="entry name" value="DPCK"/>
    <property type="match status" value="1"/>
</dbReference>
<protein>
    <recommendedName>
        <fullName evidence="5 6">Dephospho-CoA kinase</fullName>
        <ecNumber evidence="5 6">2.7.1.24</ecNumber>
    </recommendedName>
    <alternativeName>
        <fullName evidence="5">Dephosphocoenzyme A kinase</fullName>
    </alternativeName>
</protein>
<dbReference type="GO" id="GO:0005737">
    <property type="term" value="C:cytoplasm"/>
    <property type="evidence" value="ECO:0007669"/>
    <property type="project" value="UniProtKB-SubCell"/>
</dbReference>
<comment type="function">
    <text evidence="5">Catalyzes the phosphorylation of the 3'-hydroxyl group of dephosphocoenzyme A to form coenzyme A.</text>
</comment>
<accession>A0A840AQ87</accession>
<keyword evidence="3 5" id="KW-0067">ATP-binding</keyword>
<dbReference type="UniPathway" id="UPA00241">
    <property type="reaction ID" value="UER00356"/>
</dbReference>
<comment type="pathway">
    <text evidence="5">Cofactor biosynthesis; coenzyme A biosynthesis; CoA from (R)-pantothenate: step 5/5.</text>
</comment>
<dbReference type="PANTHER" id="PTHR10695:SF46">
    <property type="entry name" value="BIFUNCTIONAL COENZYME A SYNTHASE-RELATED"/>
    <property type="match status" value="1"/>
</dbReference>
<dbReference type="HAMAP" id="MF_00376">
    <property type="entry name" value="Dephospho_CoA_kinase"/>
    <property type="match status" value="1"/>
</dbReference>
<dbReference type="InterPro" id="IPR001977">
    <property type="entry name" value="Depp_CoAkinase"/>
</dbReference>
<dbReference type="PROSITE" id="PS51219">
    <property type="entry name" value="DPCK"/>
    <property type="match status" value="1"/>
</dbReference>
<keyword evidence="5 7" id="KW-0418">Kinase</keyword>
<comment type="subcellular location">
    <subcellularLocation>
        <location evidence="5">Cytoplasm</location>
    </subcellularLocation>
</comment>
<keyword evidence="5 7" id="KW-0808">Transferase</keyword>
<dbReference type="RefSeq" id="WP_183398707.1">
    <property type="nucleotide sequence ID" value="NZ_JACIDS010000003.1"/>
</dbReference>